<proteinExistence type="predicted"/>
<dbReference type="EMBL" id="JACIHI010000012">
    <property type="protein sequence ID" value="MBB4441540.1"/>
    <property type="molecule type" value="Genomic_DNA"/>
</dbReference>
<protein>
    <submittedName>
        <fullName evidence="1">Uncharacterized protein</fullName>
    </submittedName>
</protein>
<comment type="caution">
    <text evidence="1">The sequence shown here is derived from an EMBL/GenBank/DDBJ whole genome shotgun (WGS) entry which is preliminary data.</text>
</comment>
<gene>
    <name evidence="1" type="ORF">GGE15_004829</name>
</gene>
<evidence type="ECO:0000313" key="1">
    <source>
        <dbReference type="EMBL" id="MBB4441540.1"/>
    </source>
</evidence>
<evidence type="ECO:0000313" key="2">
    <source>
        <dbReference type="Proteomes" id="UP000533724"/>
    </source>
</evidence>
<reference evidence="1 2" key="1">
    <citation type="submission" date="2020-08" db="EMBL/GenBank/DDBJ databases">
        <title>Genomic Encyclopedia of Type Strains, Phase IV (KMG-V): Genome sequencing to study the core and pangenomes of soil and plant-associated prokaryotes.</title>
        <authorList>
            <person name="Whitman W."/>
        </authorList>
    </citation>
    <scope>NUCLEOTIDE SEQUENCE [LARGE SCALE GENOMIC DNA]</scope>
    <source>
        <strain evidence="1 2">SEMIA 414</strain>
    </source>
</reference>
<sequence>MTNFVWTPVRYRNVIGILKKSWLGKFEQSGK</sequence>
<accession>A0A7W6UNV0</accession>
<name>A0A7W6UNV0_9HYPH</name>
<dbReference type="AlphaFoldDB" id="A0A7W6UNV0"/>
<dbReference type="Proteomes" id="UP000533724">
    <property type="component" value="Unassembled WGS sequence"/>
</dbReference>
<organism evidence="1 2">
    <name type="scientific">Rhizobium esperanzae</name>
    <dbReference type="NCBI Taxonomy" id="1967781"/>
    <lineage>
        <taxon>Bacteria</taxon>
        <taxon>Pseudomonadati</taxon>
        <taxon>Pseudomonadota</taxon>
        <taxon>Alphaproteobacteria</taxon>
        <taxon>Hyphomicrobiales</taxon>
        <taxon>Rhizobiaceae</taxon>
        <taxon>Rhizobium/Agrobacterium group</taxon>
        <taxon>Rhizobium</taxon>
    </lineage>
</organism>